<proteinExistence type="inferred from homology"/>
<evidence type="ECO:0000256" key="2">
    <source>
        <dbReference type="ARBA" id="ARBA00004648"/>
    </source>
</evidence>
<dbReference type="WBParaSite" id="maker-E.canG7_contigs_6225-snap-gene-0.40-mRNA-1">
    <property type="protein sequence ID" value="maker-E.canG7_contigs_6225-snap-gene-0.40-mRNA-1"/>
    <property type="gene ID" value="EcG7_03137"/>
</dbReference>
<evidence type="ECO:0000256" key="1">
    <source>
        <dbReference type="ARBA" id="ARBA00004323"/>
    </source>
</evidence>
<evidence type="ECO:0000256" key="11">
    <source>
        <dbReference type="ARBA" id="ARBA00022824"/>
    </source>
</evidence>
<dbReference type="InterPro" id="IPR003406">
    <property type="entry name" value="Glyco_trans_14"/>
</dbReference>
<dbReference type="PROSITE" id="PS51212">
    <property type="entry name" value="WSC"/>
    <property type="match status" value="1"/>
</dbReference>
<organism evidence="22 23">
    <name type="scientific">Echinococcus canadensis</name>
    <dbReference type="NCBI Taxonomy" id="519352"/>
    <lineage>
        <taxon>Eukaryota</taxon>
        <taxon>Metazoa</taxon>
        <taxon>Spiralia</taxon>
        <taxon>Lophotrochozoa</taxon>
        <taxon>Platyhelminthes</taxon>
        <taxon>Cestoda</taxon>
        <taxon>Eucestoda</taxon>
        <taxon>Cyclophyllidea</taxon>
        <taxon>Taeniidae</taxon>
        <taxon>Echinococcus</taxon>
        <taxon>Echinococcus canadensis group</taxon>
    </lineage>
</organism>
<comment type="pathway">
    <text evidence="4">Glycan metabolism; heparan sulfate biosynthesis.</text>
</comment>
<keyword evidence="13" id="KW-1133">Transmembrane helix</keyword>
<sequence length="1412" mass="159400">MSIQQPRFWQTNAKGFVYIRKLCHAKGTGFPYLTTYANLSNWSREDCSGLVSGLINDGIFLKPVRLPNRCPKLAALNEESRHVGCFYYERAQPPLRLVFYNDTLRNSPDHCVRTCRWAGLTFAGLAEGSLCYCDRRLPVFMLPSLLCGTVACPGDPSATTCGGETAIDVFTIGVVGSPILASSLATVAPVVPLGRLSSISSEEFDNVKIVYVLVFTGRSWRHVQRMFRLLYHTSNYFYIHVDLKSDYLYSRCQSLAKLFPNNVHVASNRQNPVWGAPSLLDLLLSILEDLFYNFPHWKWDFFINLSETDLPVMPVETLVRLLDSHRGRIFVKQTAEEIFKYIHSEGLQYAFVQCGNYVWRAGVRPPLNGVVIHGGSDWLVLPRDFAFYTVFGNDDLVRGLRIWFRNAILPVESFFHTLAYNSHFCERVINANLRLTNWQRPQGCSCKKTTVADWCGCSPSVFSGPQALLRLHEALNVADSPMAFGRKFDSTIDVAMVNYMEGRLLGRKLPSDENIDLYLESIFSSEFDGKREPLHVRNGINNLIKVACEFVKPLETNCCSYHAFGANDLPSQQVDVFALFNATETLGGLNYTHLGIQLDHNGFLPREVVGSTLPLRLLHPPNLVLRLPFVEVLFRPNYTSTQAWISPRPLEILSPAELFYFEIGFGFDVKELVFRNYHRFTPSSQDAAPLTLLAIWRDSKESVTPLKVRLFKSEMESAACDFTVPRSILKDAPYPGLPGFRASFIELDLVRCANGRSGGVWKIAVEDKWASFGMGQVEKTIWKVADICGAWVGTQCSKKVWSSVRIDRKSTLGQFDAATGSLQLGESVSSNPIGCLEWERSQCTPGRVLMTFIVFYIMYGKTNPEDNQIPLGIMREAKERSIERSKEGLRDFLVSLEQPLMHSVFDSLPCVVGLPRHVFLNRLASIGEFVARHRKVATVSVIEANLSVISDFIDEGAVASASKRVDTLKRVEALRQLCELANTPRRLKDFDEWTKHHATQLHNALIFCLNAENPLIVEEVSLTIAFLARKLHFSLLKAAETLITALVTMIAVAMGPTESHVEQLRKALDFHTEMEIAKARTLEFHFPRLNYEFGEPKFRLIGYAYYALADFLYNVPHPFLIHYFQCRILRRKEITRKHLFKVLFAVIENMAELEDVAKKHCPRVEKPKPQIVEKPLPGAGIFKPILGTVANAFPKPSSMKQEATEEAEEESETWMYKPEVYRKEQWETLPSKLYIEMLRAYHDRNSENRNIIANIMTVLRSIAHTKLPALDLTSGNKLEYLKGDSVDRFSKRIRIATPKLVGSGSEEVEVEAEVEESTFQGALKRRDSHDMTSLEAVPSGEGEEVSPTLLDQNRETEGGSGRDDYEDEGAGVGAGDSQSESDSYRSDPETMRAINRPTVLLSRPPKLSKLKL</sequence>
<dbReference type="InterPro" id="IPR043538">
    <property type="entry name" value="XYLT"/>
</dbReference>
<dbReference type="Proteomes" id="UP000887562">
    <property type="component" value="Unplaced"/>
</dbReference>
<dbReference type="Pfam" id="PF01822">
    <property type="entry name" value="WSC"/>
    <property type="match status" value="1"/>
</dbReference>
<keyword evidence="22" id="KW-1185">Reference proteome</keyword>
<dbReference type="SMART" id="SM00321">
    <property type="entry name" value="WSC"/>
    <property type="match status" value="1"/>
</dbReference>
<evidence type="ECO:0000256" key="5">
    <source>
        <dbReference type="ARBA" id="ARBA00010195"/>
    </source>
</evidence>
<evidence type="ECO:0000256" key="14">
    <source>
        <dbReference type="ARBA" id="ARBA00023034"/>
    </source>
</evidence>
<dbReference type="PANTHER" id="PTHR46025:SF3">
    <property type="entry name" value="XYLOSYLTRANSFERASE OXT"/>
    <property type="match status" value="1"/>
</dbReference>
<comment type="similarity">
    <text evidence="5">Belongs to the glycosyltransferase 14 family. XylT subfamily.</text>
</comment>
<feature type="domain" description="WSC" evidence="21">
    <location>
        <begin position="79"/>
        <end position="173"/>
    </location>
</feature>
<evidence type="ECO:0000256" key="10">
    <source>
        <dbReference type="ARBA" id="ARBA00022723"/>
    </source>
</evidence>
<evidence type="ECO:0000313" key="23">
    <source>
        <dbReference type="WBParaSite" id="maker-E.canG7_contigs_6225-snap-gene-0.40-mRNA-1"/>
    </source>
</evidence>
<evidence type="ECO:0000259" key="21">
    <source>
        <dbReference type="PROSITE" id="PS51212"/>
    </source>
</evidence>
<comment type="pathway">
    <text evidence="3">Glycan metabolism; chondroitin sulfate biosynthesis.</text>
</comment>
<keyword evidence="16" id="KW-1015">Disulfide bond</keyword>
<comment type="subcellular location">
    <subcellularLocation>
        <location evidence="2">Endoplasmic reticulum membrane</location>
        <topology evidence="2">Single-pass type II membrane protein</topology>
    </subcellularLocation>
    <subcellularLocation>
        <location evidence="1">Golgi apparatus membrane</location>
        <topology evidence="1">Single-pass type II membrane protein</topology>
    </subcellularLocation>
</comment>
<evidence type="ECO:0000256" key="16">
    <source>
        <dbReference type="ARBA" id="ARBA00023157"/>
    </source>
</evidence>
<keyword evidence="17" id="KW-0325">Glycoprotein</keyword>
<dbReference type="GO" id="GO:0030158">
    <property type="term" value="F:protein xylosyltransferase activity"/>
    <property type="evidence" value="ECO:0007669"/>
    <property type="project" value="UniProtKB-EC"/>
</dbReference>
<evidence type="ECO:0000256" key="8">
    <source>
        <dbReference type="ARBA" id="ARBA00022679"/>
    </source>
</evidence>
<evidence type="ECO:0000256" key="9">
    <source>
        <dbReference type="ARBA" id="ARBA00022692"/>
    </source>
</evidence>
<dbReference type="GO" id="GO:0015012">
    <property type="term" value="P:heparan sulfate proteoglycan biosynthetic process"/>
    <property type="evidence" value="ECO:0007669"/>
    <property type="project" value="TreeGrafter"/>
</dbReference>
<evidence type="ECO:0000256" key="18">
    <source>
        <dbReference type="ARBA" id="ARBA00042865"/>
    </source>
</evidence>
<evidence type="ECO:0000256" key="13">
    <source>
        <dbReference type="ARBA" id="ARBA00022989"/>
    </source>
</evidence>
<keyword evidence="11" id="KW-0256">Endoplasmic reticulum</keyword>
<comment type="catalytic activity">
    <reaction evidence="19">
        <text>UDP-alpha-D-xylose + L-seryl-[protein] = 3-O-(beta-D-xylosyl)-L-seryl-[protein] + UDP + H(+)</text>
        <dbReference type="Rhea" id="RHEA:50192"/>
        <dbReference type="Rhea" id="RHEA-COMP:9863"/>
        <dbReference type="Rhea" id="RHEA-COMP:12567"/>
        <dbReference type="ChEBI" id="CHEBI:15378"/>
        <dbReference type="ChEBI" id="CHEBI:29999"/>
        <dbReference type="ChEBI" id="CHEBI:57632"/>
        <dbReference type="ChEBI" id="CHEBI:58223"/>
        <dbReference type="ChEBI" id="CHEBI:132085"/>
        <dbReference type="EC" id="2.4.2.26"/>
    </reaction>
</comment>
<evidence type="ECO:0000313" key="22">
    <source>
        <dbReference type="Proteomes" id="UP000887562"/>
    </source>
</evidence>
<dbReference type="GO" id="GO:0000139">
    <property type="term" value="C:Golgi membrane"/>
    <property type="evidence" value="ECO:0007669"/>
    <property type="project" value="UniProtKB-SubCell"/>
</dbReference>
<feature type="region of interest" description="Disordered" evidence="20">
    <location>
        <begin position="1321"/>
        <end position="1412"/>
    </location>
</feature>
<evidence type="ECO:0000256" key="19">
    <source>
        <dbReference type="ARBA" id="ARBA00047847"/>
    </source>
</evidence>
<accession>A0A915EZN8</accession>
<dbReference type="Pfam" id="PF02485">
    <property type="entry name" value="Branch"/>
    <property type="match status" value="1"/>
</dbReference>
<evidence type="ECO:0000256" key="6">
    <source>
        <dbReference type="ARBA" id="ARBA00011972"/>
    </source>
</evidence>
<dbReference type="GO" id="GO:0005789">
    <property type="term" value="C:endoplasmic reticulum membrane"/>
    <property type="evidence" value="ECO:0007669"/>
    <property type="project" value="UniProtKB-SubCell"/>
</dbReference>
<keyword evidence="15" id="KW-0472">Membrane</keyword>
<keyword evidence="12" id="KW-0735">Signal-anchor</keyword>
<evidence type="ECO:0000256" key="15">
    <source>
        <dbReference type="ARBA" id="ARBA00023136"/>
    </source>
</evidence>
<dbReference type="InterPro" id="IPR002889">
    <property type="entry name" value="WSC_carb-bd"/>
</dbReference>
<keyword evidence="14" id="KW-0333">Golgi apparatus</keyword>
<evidence type="ECO:0000256" key="12">
    <source>
        <dbReference type="ARBA" id="ARBA00022968"/>
    </source>
</evidence>
<keyword evidence="8" id="KW-0808">Transferase</keyword>
<name>A0A915EZN8_9CEST</name>
<evidence type="ECO:0000256" key="3">
    <source>
        <dbReference type="ARBA" id="ARBA00004840"/>
    </source>
</evidence>
<reference evidence="23" key="1">
    <citation type="submission" date="2022-11" db="UniProtKB">
        <authorList>
            <consortium name="WormBaseParasite"/>
        </authorList>
    </citation>
    <scope>IDENTIFICATION</scope>
</reference>
<evidence type="ECO:0000256" key="20">
    <source>
        <dbReference type="SAM" id="MobiDB-lite"/>
    </source>
</evidence>
<dbReference type="EC" id="2.4.2.26" evidence="6"/>
<dbReference type="GO" id="GO:0046872">
    <property type="term" value="F:metal ion binding"/>
    <property type="evidence" value="ECO:0007669"/>
    <property type="project" value="UniProtKB-KW"/>
</dbReference>
<dbReference type="GO" id="GO:0050650">
    <property type="term" value="P:chondroitin sulfate proteoglycan biosynthetic process"/>
    <property type="evidence" value="ECO:0007669"/>
    <property type="project" value="TreeGrafter"/>
</dbReference>
<dbReference type="PANTHER" id="PTHR46025">
    <property type="entry name" value="XYLOSYLTRANSFERASE OXT"/>
    <property type="match status" value="1"/>
</dbReference>
<protein>
    <recommendedName>
        <fullName evidence="6">protein xylosyltransferase</fullName>
        <ecNumber evidence="6">2.4.2.26</ecNumber>
    </recommendedName>
    <alternativeName>
        <fullName evidence="18">Peptide O-xylosyltransferase</fullName>
    </alternativeName>
</protein>
<feature type="compositionally biased region" description="Basic and acidic residues" evidence="20">
    <location>
        <begin position="1352"/>
        <end position="1363"/>
    </location>
</feature>
<evidence type="ECO:0000256" key="17">
    <source>
        <dbReference type="ARBA" id="ARBA00023180"/>
    </source>
</evidence>
<evidence type="ECO:0000256" key="7">
    <source>
        <dbReference type="ARBA" id="ARBA00022676"/>
    </source>
</evidence>
<evidence type="ECO:0000256" key="4">
    <source>
        <dbReference type="ARBA" id="ARBA00005093"/>
    </source>
</evidence>
<keyword evidence="10" id="KW-0479">Metal-binding</keyword>
<keyword evidence="9" id="KW-0812">Transmembrane</keyword>
<keyword evidence="7" id="KW-0328">Glycosyltransferase</keyword>